<feature type="domain" description="Helicase C-terminal" evidence="5">
    <location>
        <begin position="1295"/>
        <end position="1451"/>
    </location>
</feature>
<dbReference type="Pfam" id="PF22982">
    <property type="entry name" value="WHD_HRQ1"/>
    <property type="match status" value="1"/>
</dbReference>
<dbReference type="PANTHER" id="PTHR47957">
    <property type="entry name" value="ATP-DEPENDENT HELICASE HRQ1"/>
    <property type="match status" value="1"/>
</dbReference>
<gene>
    <name evidence="6" type="ORF">VOLCADRAFT_97014</name>
</gene>
<evidence type="ECO:0000256" key="3">
    <source>
        <dbReference type="SAM" id="MobiDB-lite"/>
    </source>
</evidence>
<evidence type="ECO:0000256" key="1">
    <source>
        <dbReference type="ARBA" id="ARBA00022741"/>
    </source>
</evidence>
<dbReference type="RefSeq" id="XP_002956115.1">
    <property type="nucleotide sequence ID" value="XM_002956069.1"/>
</dbReference>
<feature type="compositionally biased region" description="Low complexity" evidence="3">
    <location>
        <begin position="130"/>
        <end position="145"/>
    </location>
</feature>
<dbReference type="CDD" id="cd17039">
    <property type="entry name" value="Ubl_ubiquitin_like"/>
    <property type="match status" value="1"/>
</dbReference>
<feature type="compositionally biased region" description="Gly residues" evidence="3">
    <location>
        <begin position="723"/>
        <end position="741"/>
    </location>
</feature>
<feature type="compositionally biased region" description="Gly residues" evidence="3">
    <location>
        <begin position="1182"/>
        <end position="1192"/>
    </location>
</feature>
<evidence type="ECO:0000313" key="6">
    <source>
        <dbReference type="EMBL" id="EFJ42855.1"/>
    </source>
</evidence>
<dbReference type="GO" id="GO:0003676">
    <property type="term" value="F:nucleic acid binding"/>
    <property type="evidence" value="ECO:0007669"/>
    <property type="project" value="InterPro"/>
</dbReference>
<dbReference type="Gene3D" id="3.40.50.300">
    <property type="entry name" value="P-loop containing nucleotide triphosphate hydrolases"/>
    <property type="match status" value="2"/>
</dbReference>
<dbReference type="PROSITE" id="PS51194">
    <property type="entry name" value="HELICASE_CTER"/>
    <property type="match status" value="1"/>
</dbReference>
<accession>D8UBN7</accession>
<dbReference type="InterPro" id="IPR014001">
    <property type="entry name" value="Helicase_ATP-bd"/>
</dbReference>
<feature type="region of interest" description="Disordered" evidence="3">
    <location>
        <begin position="1107"/>
        <end position="1152"/>
    </location>
</feature>
<dbReference type="OrthoDB" id="18781at2759"/>
<feature type="compositionally biased region" description="Basic residues" evidence="3">
    <location>
        <begin position="337"/>
        <end position="346"/>
    </location>
</feature>
<dbReference type="EMBL" id="GL378378">
    <property type="protein sequence ID" value="EFJ42855.1"/>
    <property type="molecule type" value="Genomic_DNA"/>
</dbReference>
<feature type="compositionally biased region" description="Low complexity" evidence="3">
    <location>
        <begin position="155"/>
        <end position="170"/>
    </location>
</feature>
<dbReference type="FunCoup" id="D8UBN7">
    <property type="interactions" value="284"/>
</dbReference>
<dbReference type="STRING" id="3068.D8UBN7"/>
<sequence length="1928" mass="204595">MVKSINVRSLTGWSAKLEVERDGDTVADLRRKVTALNPQLSRFKIFCRGATVTDSTPLSSLELGPHDFLISEPSELLAFSADQPVPYAGEGLITLLPGYASRPNRTPTKPRAPFPPLERPPQTPFAPLLQGQEQGQEQQGQRQGQGQPGTPPGRVPAAAAAPPPCGSHGPQYPAGHSVHPHPHRDRDRDRDRGLTGEGGAGYLGVDRSPGATGKPQEVLQPLQPQPQPSGRGHQTSAARAGTRRPQRGVTAAPPLLHDDLFAELKAELEAAPLPRTGRAGPAAAEAEPGVAGVAAADGSFGRGDGERGGDRNNGDDNGNGALARRCYAVEVPERPQRQRQRQRQRRSLSEARDETREGRTPKRKRRDMPTDVVPAPAAQHAEQEAPAAAAAAVAVAARLPGVPDTTTGGPCVGGGSGGSRHRPKVSYPRSGPQFDRAVADCVLPLPPALERLERIFECLNPLYTFLLGQQVQMTWHNMREALQRQLPHLQVALGDILLAADLVPEVLLLVTRVGATRRTGAAAAPASAAGGSTSGAIYDDGGGGGGGGRVHHTLLAAQGWRQDCLADRAVQLDKQLTEPTTAEPSAGQEDGGSGTTTVYGSGVVTVELIDPGSAHAPCRFVCVCGALRIPPHIPAVVLEAGRRLRFATNVLTRRQAAFRRGLVSVAAESTSAAWDPISRRTWHPVFRGELLRRRDAFSEQQLRSAAARVRVRRALLAGASAGTAGGGGSGGGGDDGGGFGPRAGAAPRPPSLLKQYEPCTATNPLTSLELLNHLQELPWYQGQVVHVEVIPGRPAATAPPAAPLSPPVLRGLQSLGIPGGRLYTHQADAVDALLGGKSLCYLVPMLQAMCDDPDTCALLMFPTKALAQDQLRVIRELVEAAFGGLTGAGVPAVEVYDGDTPMSERTDIRLRAQVILTNPDMLHVTLLPSHRQFARLLAKLAVVVVDEGHAYSGVFGCHTAMVLRRLRRLCSCVYGSDPRFVVTSATVANPLQMAARLVGVSEDDVALVGPERNGSPCALRRFVLWNPPLTARAVRAAAATAATRGNGLMSRTEARAAGRITRKAERARQRKLLQEARAARARASQLAAERLAGGGGVGGNIEVKEEEVRQRQVGPLWDAVRQEAGRRRKRKPVPLPRSPPGEGRSRGGKQRPWVAEAAAGDVAAVAAQARAALSAAADVNSSGGGGGGGGGRRLPQLPSLATSPASRLAATAAPPGAPAAAPPPPPSRPVIVRTSGLSAAAAALGLQPPAAAAAAAADSAVVRQLLAQLPGPEWKEHHGAAGTPLEQQRESPIVEVALLLAECVQHGLRTIAFCKSRKLCELVTAYTREILAACAPEYTERVKVYRAGYSPSERRAMEADLHSGRLLALAATNALELGVDVGGLDVTLHLGFPGSVASLWQQAGRAGRRERDSVSVLVAFDGPLDQHLVRHPEQLFGRPVESVQVDVNQPDVLQQHLLCAALEHPLLLQQDLPLFGHNMPLAVQQLISNCLLSSRLPPPLHPHAPRRLEDHYHPDLPLQPPGCSAPLVYCGPHDQPAAAVSLRAIDPERFVIWDEGSGVALEEIEASTAFYQVRSHLALCHVILHTFSNCPSARAAMAHRHLERVVRCTIIVQVYDGAVYLFQGRPYLCRQLNLGERVALVRRADVKYYTKIRDFTDVHVTGGRVAYPASSAAAPLQHAAGLLPLQPPAGPSAAATTSTSAAVAAATAATPPTPTAPTTARCESAVVAVRYLGFHRVWQGGSNRVFDSVDLFLPDVVYDTQMFIFLHLLHLAAYVRVPPSARRECAARALSFREGCHGANHALLNVAPLFLTANMRDLATECDNPYDARYRIERLLLYDKHRGGIGLSAAAAPLFPALLARAHQLVSECRCPYAKGCPQCVQHLECRNYNAVLSKAGAEVVLRHVLEQERAAGVVAAVGERRGQPAAA</sequence>
<organism evidence="7">
    <name type="scientific">Volvox carteri f. nagariensis</name>
    <dbReference type="NCBI Taxonomy" id="3068"/>
    <lineage>
        <taxon>Eukaryota</taxon>
        <taxon>Viridiplantae</taxon>
        <taxon>Chlorophyta</taxon>
        <taxon>core chlorophytes</taxon>
        <taxon>Chlorophyceae</taxon>
        <taxon>CS clade</taxon>
        <taxon>Chlamydomonadales</taxon>
        <taxon>Volvocaceae</taxon>
        <taxon>Volvox</taxon>
    </lineage>
</organism>
<feature type="region of interest" description="Disordered" evidence="3">
    <location>
        <begin position="98"/>
        <end position="254"/>
    </location>
</feature>
<dbReference type="GO" id="GO:0043138">
    <property type="term" value="F:3'-5' DNA helicase activity"/>
    <property type="evidence" value="ECO:0007669"/>
    <property type="project" value="TreeGrafter"/>
</dbReference>
<dbReference type="PROSITE" id="PS51192">
    <property type="entry name" value="HELICASE_ATP_BIND_1"/>
    <property type="match status" value="1"/>
</dbReference>
<keyword evidence="2" id="KW-0067">ATP-binding</keyword>
<feature type="compositionally biased region" description="Basic and acidic residues" evidence="3">
    <location>
        <begin position="184"/>
        <end position="194"/>
    </location>
</feature>
<feature type="compositionally biased region" description="Low complexity" evidence="3">
    <location>
        <begin position="1198"/>
        <end position="1214"/>
    </location>
</feature>
<dbReference type="GeneID" id="9626613"/>
<dbReference type="GO" id="GO:0005634">
    <property type="term" value="C:nucleus"/>
    <property type="evidence" value="ECO:0007669"/>
    <property type="project" value="TreeGrafter"/>
</dbReference>
<feature type="domain" description="Helicase ATP-binding" evidence="4">
    <location>
        <begin position="818"/>
        <end position="1005"/>
    </location>
</feature>
<keyword evidence="7" id="KW-1185">Reference proteome</keyword>
<dbReference type="GO" id="GO:0005524">
    <property type="term" value="F:ATP binding"/>
    <property type="evidence" value="ECO:0007669"/>
    <property type="project" value="UniProtKB-KW"/>
</dbReference>
<dbReference type="eggNOG" id="KOG4150">
    <property type="taxonomic scope" value="Eukaryota"/>
</dbReference>
<feature type="region of interest" description="Disordered" evidence="3">
    <location>
        <begin position="1178"/>
        <end position="1229"/>
    </location>
</feature>
<feature type="region of interest" description="Disordered" evidence="3">
    <location>
        <begin position="401"/>
        <end position="429"/>
    </location>
</feature>
<dbReference type="Pfam" id="PF00270">
    <property type="entry name" value="DEAD"/>
    <property type="match status" value="1"/>
</dbReference>
<feature type="region of interest" description="Disordered" evidence="3">
    <location>
        <begin position="576"/>
        <end position="596"/>
    </location>
</feature>
<feature type="compositionally biased region" description="Low complexity" evidence="3">
    <location>
        <begin position="372"/>
        <end position="385"/>
    </location>
</feature>
<evidence type="ECO:0000259" key="5">
    <source>
        <dbReference type="PROSITE" id="PS51194"/>
    </source>
</evidence>
<dbReference type="Proteomes" id="UP000001058">
    <property type="component" value="Unassembled WGS sequence"/>
</dbReference>
<evidence type="ECO:0000313" key="7">
    <source>
        <dbReference type="Proteomes" id="UP000001058"/>
    </source>
</evidence>
<dbReference type="KEGG" id="vcn:VOLCADRAFT_97014"/>
<proteinExistence type="predicted"/>
<protein>
    <submittedName>
        <fullName evidence="6">Uncharacterized protein</fullName>
    </submittedName>
</protein>
<feature type="region of interest" description="Disordered" evidence="3">
    <location>
        <begin position="294"/>
        <end position="385"/>
    </location>
</feature>
<feature type="region of interest" description="Disordered" evidence="3">
    <location>
        <begin position="720"/>
        <end position="754"/>
    </location>
</feature>
<dbReference type="SUPFAM" id="SSF52540">
    <property type="entry name" value="P-loop containing nucleoside triphosphate hydrolases"/>
    <property type="match status" value="1"/>
</dbReference>
<dbReference type="GO" id="GO:0006289">
    <property type="term" value="P:nucleotide-excision repair"/>
    <property type="evidence" value="ECO:0007669"/>
    <property type="project" value="TreeGrafter"/>
</dbReference>
<dbReference type="InterPro" id="IPR018973">
    <property type="entry name" value="MZB"/>
</dbReference>
<dbReference type="GO" id="GO:0036297">
    <property type="term" value="P:interstrand cross-link repair"/>
    <property type="evidence" value="ECO:0007669"/>
    <property type="project" value="TreeGrafter"/>
</dbReference>
<feature type="compositionally biased region" description="Basic and acidic residues" evidence="3">
    <location>
        <begin position="303"/>
        <end position="314"/>
    </location>
</feature>
<dbReference type="InterPro" id="IPR027417">
    <property type="entry name" value="P-loop_NTPase"/>
</dbReference>
<dbReference type="SMART" id="SM00490">
    <property type="entry name" value="HELICc"/>
    <property type="match status" value="1"/>
</dbReference>
<keyword evidence="1" id="KW-0547">Nucleotide-binding</keyword>
<feature type="compositionally biased region" description="Pro residues" evidence="3">
    <location>
        <begin position="110"/>
        <end position="124"/>
    </location>
</feature>
<dbReference type="InterPro" id="IPR055227">
    <property type="entry name" value="HRQ1_WHD"/>
</dbReference>
<dbReference type="InterPro" id="IPR001650">
    <property type="entry name" value="Helicase_C-like"/>
</dbReference>
<dbReference type="Pfam" id="PF09369">
    <property type="entry name" value="MZB"/>
    <property type="match status" value="1"/>
</dbReference>
<evidence type="ECO:0000256" key="2">
    <source>
        <dbReference type="ARBA" id="ARBA00022840"/>
    </source>
</evidence>
<reference evidence="6 7" key="1">
    <citation type="journal article" date="2010" name="Science">
        <title>Genomic analysis of organismal complexity in the multicellular green alga Volvox carteri.</title>
        <authorList>
            <person name="Prochnik S.E."/>
            <person name="Umen J."/>
            <person name="Nedelcu A.M."/>
            <person name="Hallmann A."/>
            <person name="Miller S.M."/>
            <person name="Nishii I."/>
            <person name="Ferris P."/>
            <person name="Kuo A."/>
            <person name="Mitros T."/>
            <person name="Fritz-Laylin L.K."/>
            <person name="Hellsten U."/>
            <person name="Chapman J."/>
            <person name="Simakov O."/>
            <person name="Rensing S.A."/>
            <person name="Terry A."/>
            <person name="Pangilinan J."/>
            <person name="Kapitonov V."/>
            <person name="Jurka J."/>
            <person name="Salamov A."/>
            <person name="Shapiro H."/>
            <person name="Schmutz J."/>
            <person name="Grimwood J."/>
            <person name="Lindquist E."/>
            <person name="Lucas S."/>
            <person name="Grigoriev I.V."/>
            <person name="Schmitt R."/>
            <person name="Kirk D."/>
            <person name="Rokhsar D.S."/>
        </authorList>
    </citation>
    <scope>NUCLEOTIDE SEQUENCE [LARGE SCALE GENOMIC DNA]</scope>
    <source>
        <strain evidence="7">f. Nagariensis / Eve</strain>
    </source>
</reference>
<dbReference type="PANTHER" id="PTHR47957:SF3">
    <property type="entry name" value="ATP-DEPENDENT HELICASE HRQ1"/>
    <property type="match status" value="1"/>
</dbReference>
<evidence type="ECO:0000259" key="4">
    <source>
        <dbReference type="PROSITE" id="PS51192"/>
    </source>
</evidence>
<feature type="compositionally biased region" description="Basic and acidic residues" evidence="3">
    <location>
        <begin position="347"/>
        <end position="360"/>
    </location>
</feature>
<dbReference type="CDD" id="cd17923">
    <property type="entry name" value="DEXHc_Hrq1-like"/>
    <property type="match status" value="1"/>
</dbReference>
<dbReference type="InterPro" id="IPR011545">
    <property type="entry name" value="DEAD/DEAH_box_helicase_dom"/>
</dbReference>
<feature type="compositionally biased region" description="Pro residues" evidence="3">
    <location>
        <begin position="1215"/>
        <end position="1228"/>
    </location>
</feature>
<dbReference type="CDD" id="cd18797">
    <property type="entry name" value="SF2_C_Hrq"/>
    <property type="match status" value="1"/>
</dbReference>
<dbReference type="InParanoid" id="D8UBN7"/>
<name>D8UBN7_VOLCA</name>
<dbReference type="Pfam" id="PF00271">
    <property type="entry name" value="Helicase_C"/>
    <property type="match status" value="1"/>
</dbReference>
<dbReference type="SMART" id="SM00487">
    <property type="entry name" value="DEXDc"/>
    <property type="match status" value="1"/>
</dbReference>